<organism evidence="2">
    <name type="scientific">Arundo donax</name>
    <name type="common">Giant reed</name>
    <name type="synonym">Donax arundinaceus</name>
    <dbReference type="NCBI Taxonomy" id="35708"/>
    <lineage>
        <taxon>Eukaryota</taxon>
        <taxon>Viridiplantae</taxon>
        <taxon>Streptophyta</taxon>
        <taxon>Embryophyta</taxon>
        <taxon>Tracheophyta</taxon>
        <taxon>Spermatophyta</taxon>
        <taxon>Magnoliopsida</taxon>
        <taxon>Liliopsida</taxon>
        <taxon>Poales</taxon>
        <taxon>Poaceae</taxon>
        <taxon>PACMAD clade</taxon>
        <taxon>Arundinoideae</taxon>
        <taxon>Arundineae</taxon>
        <taxon>Arundo</taxon>
    </lineage>
</organism>
<reference evidence="2" key="1">
    <citation type="submission" date="2014-09" db="EMBL/GenBank/DDBJ databases">
        <authorList>
            <person name="Magalhaes I.L.F."/>
            <person name="Oliveira U."/>
            <person name="Santos F.R."/>
            <person name="Vidigal T.H.D.A."/>
            <person name="Brescovit A.D."/>
            <person name="Santos A.J."/>
        </authorList>
    </citation>
    <scope>NUCLEOTIDE SEQUENCE</scope>
    <source>
        <tissue evidence="2">Shoot tissue taken approximately 20 cm above the soil surface</tissue>
    </source>
</reference>
<dbReference type="EMBL" id="GBRH01182841">
    <property type="protein sequence ID" value="JAE15055.1"/>
    <property type="molecule type" value="Transcribed_RNA"/>
</dbReference>
<evidence type="ECO:0000256" key="1">
    <source>
        <dbReference type="SAM" id="MobiDB-lite"/>
    </source>
</evidence>
<feature type="region of interest" description="Disordered" evidence="1">
    <location>
        <begin position="1"/>
        <end position="63"/>
    </location>
</feature>
<protein>
    <submittedName>
        <fullName evidence="2">Uncharacterized protein</fullName>
    </submittedName>
</protein>
<accession>A0A0A9FQG6</accession>
<dbReference type="AlphaFoldDB" id="A0A0A9FQG6"/>
<proteinExistence type="predicted"/>
<name>A0A0A9FQG6_ARUDO</name>
<sequence length="63" mass="7397">MESSARRRRNQRQVRERRKRSQPHRCLATSVHRSGSYQLKARRGRNKTRVDMRGGACRPHVAG</sequence>
<evidence type="ECO:0000313" key="2">
    <source>
        <dbReference type="EMBL" id="JAE15055.1"/>
    </source>
</evidence>
<reference evidence="2" key="2">
    <citation type="journal article" date="2015" name="Data Brief">
        <title>Shoot transcriptome of the giant reed, Arundo donax.</title>
        <authorList>
            <person name="Barrero R.A."/>
            <person name="Guerrero F.D."/>
            <person name="Moolhuijzen P."/>
            <person name="Goolsby J.A."/>
            <person name="Tidwell J."/>
            <person name="Bellgard S.E."/>
            <person name="Bellgard M.I."/>
        </authorList>
    </citation>
    <scope>NUCLEOTIDE SEQUENCE</scope>
    <source>
        <tissue evidence="2">Shoot tissue taken approximately 20 cm above the soil surface</tissue>
    </source>
</reference>
<feature type="compositionally biased region" description="Basic residues" evidence="1">
    <location>
        <begin position="1"/>
        <end position="23"/>
    </location>
</feature>